<dbReference type="Proteomes" id="UP000070646">
    <property type="component" value="Unassembled WGS sequence"/>
</dbReference>
<reference evidence="2 3" key="1">
    <citation type="submission" date="2016-01" db="EMBL/GenBank/DDBJ databases">
        <authorList>
            <person name="Oliw E.H."/>
        </authorList>
    </citation>
    <scope>NUCLEOTIDE SEQUENCE [LARGE SCALE GENOMIC DNA]</scope>
    <source>
        <strain evidence="2 3">MJR7757A</strain>
    </source>
</reference>
<feature type="transmembrane region" description="Helical" evidence="1">
    <location>
        <begin position="238"/>
        <end position="258"/>
    </location>
</feature>
<keyword evidence="1" id="KW-0472">Membrane</keyword>
<sequence length="264" mass="30351">MNKLIKNRKGDYMNLFKRFYISLFTPKRYKELIKTSGISAFFYLLILSLLLGLLAFSRNYTELNKFLISRKSAFEDKIPPFEIKDGVLDLKDSNFVVFQEENWTFVLNDKEPAKDLLKDYESGIAFGNQSLIIKYDNNKITEANYSSINLSLNDNDLKNSINSLEKTFGNTYLSLMVIVFIAFSYIATLILAIITKIICNIRNNHVSFGEIMKLSAYGITPCLVLLALLNLASLNMLITLPLSFLVSIIYIYFGIDYLNKYNFK</sequence>
<comment type="caution">
    <text evidence="2">The sequence shown here is derived from an EMBL/GenBank/DDBJ whole genome shotgun (WGS) entry which is preliminary data.</text>
</comment>
<evidence type="ECO:0000256" key="1">
    <source>
        <dbReference type="SAM" id="Phobius"/>
    </source>
</evidence>
<protein>
    <recommendedName>
        <fullName evidence="4">DUF1189 domain-containing protein</fullName>
    </recommendedName>
</protein>
<dbReference type="EMBL" id="LRPU01000071">
    <property type="protein sequence ID" value="KXA12020.1"/>
    <property type="molecule type" value="Genomic_DNA"/>
</dbReference>
<dbReference type="Pfam" id="PF06691">
    <property type="entry name" value="DUF1189"/>
    <property type="match status" value="1"/>
</dbReference>
<evidence type="ECO:0008006" key="4">
    <source>
        <dbReference type="Google" id="ProtNLM"/>
    </source>
</evidence>
<keyword evidence="1" id="KW-1133">Transmembrane helix</keyword>
<gene>
    <name evidence="2" type="ORF">HMPREF3222_01527</name>
</gene>
<feature type="transmembrane region" description="Helical" evidence="1">
    <location>
        <begin position="37"/>
        <end position="56"/>
    </location>
</feature>
<dbReference type="AlphaFoldDB" id="A0A133N6T6"/>
<evidence type="ECO:0000313" key="3">
    <source>
        <dbReference type="Proteomes" id="UP000070646"/>
    </source>
</evidence>
<organism evidence="2 3">
    <name type="scientific">Clostridium perfringens</name>
    <dbReference type="NCBI Taxonomy" id="1502"/>
    <lineage>
        <taxon>Bacteria</taxon>
        <taxon>Bacillati</taxon>
        <taxon>Bacillota</taxon>
        <taxon>Clostridia</taxon>
        <taxon>Eubacteriales</taxon>
        <taxon>Clostridiaceae</taxon>
        <taxon>Clostridium</taxon>
    </lineage>
</organism>
<dbReference type="PATRIC" id="fig|1502.174.peg.1538"/>
<name>A0A133N6T6_CLOPF</name>
<feature type="transmembrane region" description="Helical" evidence="1">
    <location>
        <begin position="172"/>
        <end position="194"/>
    </location>
</feature>
<evidence type="ECO:0000313" key="2">
    <source>
        <dbReference type="EMBL" id="KXA12020.1"/>
    </source>
</evidence>
<feature type="transmembrane region" description="Helical" evidence="1">
    <location>
        <begin position="214"/>
        <end position="232"/>
    </location>
</feature>
<dbReference type="InterPro" id="IPR009574">
    <property type="entry name" value="DUF1189"/>
</dbReference>
<accession>A0A133N6T6</accession>
<keyword evidence="1" id="KW-0812">Transmembrane</keyword>
<proteinExistence type="predicted"/>